<accession>A0ABX4QGB9</accession>
<proteinExistence type="predicted"/>
<evidence type="ECO:0000313" key="2">
    <source>
        <dbReference type="EMBL" id="PKA75836.1"/>
    </source>
</evidence>
<sequence>MQRYHITVGAKTTSNGSVRSGSAGFSIDGMAKSIEGDEVYCPACDTTGVIRSDGPRLVEMINGCNAALDDDICSCKCDPPPRLIANQTRSSQIIGVDPSPHATAAAPFATQPKNAGGQSTQRSPRLFFSAQQVPTCESTWRKYQESAEAIVAPNGVLIADPKARNRVINAAYAQLWRLDKRFQWAGLAAFASKQVGCGLLHAAESIEKIQAEYEAAQHLKKSAKDGFWSLFNPVEVQRQEKLLEYEKRQREYGQAIRNNPLPGIDWRNDSEPLSTVQQLYQHVYEMMAMGNTTLFLDVYPLHVFYLERGLKQFESCLSSRKNIYGDGQDSILWPVGQEKLRFGVDHPEVLQAFNAINAGDIANSVELLADHEQRNILQPTLYADQKLVALLLGNHLSYVTGIPSGLAQAIELTLASQCRPVEDGRTVEFSNIPFANLADITQRMTFVLKAAAQFDKLLHSSQRHLIDQAIHDLSEGLGVR</sequence>
<dbReference type="Proteomes" id="UP000232891">
    <property type="component" value="Unassembled WGS sequence"/>
</dbReference>
<evidence type="ECO:0000313" key="3">
    <source>
        <dbReference type="Proteomes" id="UP000232891"/>
    </source>
</evidence>
<dbReference type="CDD" id="cd14744">
    <property type="entry name" value="PAAR_CT_2"/>
    <property type="match status" value="1"/>
</dbReference>
<feature type="compositionally biased region" description="Polar residues" evidence="1">
    <location>
        <begin position="111"/>
        <end position="121"/>
    </location>
</feature>
<dbReference type="RefSeq" id="WP_231124361.1">
    <property type="nucleotide sequence ID" value="NZ_PHHD01000001.1"/>
</dbReference>
<protein>
    <submittedName>
        <fullName evidence="2">Zn-binding protein involved in type VI secretion</fullName>
    </submittedName>
</protein>
<reference evidence="2 3" key="1">
    <citation type="submission" date="2017-11" db="EMBL/GenBank/DDBJ databases">
        <title>Genome sequencing of a diverse group of Pseudomonas species.</title>
        <authorList>
            <person name="Loper J."/>
        </authorList>
    </citation>
    <scope>NUCLEOTIDE SEQUENCE [LARGE SCALE GENOMIC DNA]</scope>
    <source>
        <strain evidence="2 3">NCPPB 2192</strain>
    </source>
</reference>
<keyword evidence="3" id="KW-1185">Reference proteome</keyword>
<dbReference type="Pfam" id="PF10720">
    <property type="entry name" value="DUF2515"/>
    <property type="match status" value="1"/>
</dbReference>
<dbReference type="InterPro" id="IPR008727">
    <property type="entry name" value="PAAR_motif"/>
</dbReference>
<name>A0ABX4QGB9_PSETO</name>
<dbReference type="InterPro" id="IPR019658">
    <property type="entry name" value="DUF2515"/>
</dbReference>
<evidence type="ECO:0000256" key="1">
    <source>
        <dbReference type="SAM" id="MobiDB-lite"/>
    </source>
</evidence>
<feature type="region of interest" description="Disordered" evidence="1">
    <location>
        <begin position="101"/>
        <end position="121"/>
    </location>
</feature>
<comment type="caution">
    <text evidence="2">The sequence shown here is derived from an EMBL/GenBank/DDBJ whole genome shotgun (WGS) entry which is preliminary data.</text>
</comment>
<dbReference type="EMBL" id="PHHD01000001">
    <property type="protein sequence ID" value="PKA75836.1"/>
    <property type="molecule type" value="Genomic_DNA"/>
</dbReference>
<dbReference type="GeneID" id="55845971"/>
<dbReference type="Pfam" id="PF05488">
    <property type="entry name" value="PAAR_motif"/>
    <property type="match status" value="1"/>
</dbReference>
<organism evidence="2 3">
    <name type="scientific">Pseudomonas tolaasii NCPPB 2192</name>
    <dbReference type="NCBI Taxonomy" id="564423"/>
    <lineage>
        <taxon>Bacteria</taxon>
        <taxon>Pseudomonadati</taxon>
        <taxon>Pseudomonadota</taxon>
        <taxon>Gammaproteobacteria</taxon>
        <taxon>Pseudomonadales</taxon>
        <taxon>Pseudomonadaceae</taxon>
        <taxon>Pseudomonas</taxon>
    </lineage>
</organism>
<gene>
    <name evidence="2" type="ORF">ATI14_2768</name>
</gene>